<reference evidence="2 3" key="1">
    <citation type="submission" date="2019-02" db="EMBL/GenBank/DDBJ databases">
        <title>Genome sequencing of the rare red list fungi Phlebia centrifuga.</title>
        <authorList>
            <person name="Buettner E."/>
            <person name="Kellner H."/>
        </authorList>
    </citation>
    <scope>NUCLEOTIDE SEQUENCE [LARGE SCALE GENOMIC DNA]</scope>
    <source>
        <strain evidence="2 3">DSM 108282</strain>
    </source>
</reference>
<dbReference type="AlphaFoldDB" id="A0A4S4KUZ7"/>
<protein>
    <recommendedName>
        <fullName evidence="1">DinB-like domain-containing protein</fullName>
    </recommendedName>
</protein>
<dbReference type="Pfam" id="PF12867">
    <property type="entry name" value="DinB_2"/>
    <property type="match status" value="1"/>
</dbReference>
<organism evidence="2 3">
    <name type="scientific">Hermanssonia centrifuga</name>
    <dbReference type="NCBI Taxonomy" id="98765"/>
    <lineage>
        <taxon>Eukaryota</taxon>
        <taxon>Fungi</taxon>
        <taxon>Dikarya</taxon>
        <taxon>Basidiomycota</taxon>
        <taxon>Agaricomycotina</taxon>
        <taxon>Agaricomycetes</taxon>
        <taxon>Polyporales</taxon>
        <taxon>Meruliaceae</taxon>
        <taxon>Hermanssonia</taxon>
    </lineage>
</organism>
<proteinExistence type="predicted"/>
<dbReference type="InterPro" id="IPR024775">
    <property type="entry name" value="DinB-like"/>
</dbReference>
<comment type="caution">
    <text evidence="2">The sequence shown here is derived from an EMBL/GenBank/DDBJ whole genome shotgun (WGS) entry which is preliminary data.</text>
</comment>
<dbReference type="PANTHER" id="PTHR39473">
    <property type="match status" value="1"/>
</dbReference>
<dbReference type="EMBL" id="SGPJ01000005">
    <property type="protein sequence ID" value="THH02524.1"/>
    <property type="molecule type" value="Genomic_DNA"/>
</dbReference>
<dbReference type="Proteomes" id="UP000309038">
    <property type="component" value="Unassembled WGS sequence"/>
</dbReference>
<feature type="domain" description="DinB-like" evidence="1">
    <location>
        <begin position="41"/>
        <end position="157"/>
    </location>
</feature>
<evidence type="ECO:0000313" key="3">
    <source>
        <dbReference type="Proteomes" id="UP000309038"/>
    </source>
</evidence>
<gene>
    <name evidence="2" type="ORF">EW026_g371</name>
</gene>
<accession>A0A4S4KUZ7</accession>
<keyword evidence="3" id="KW-1185">Reference proteome</keyword>
<dbReference type="PANTHER" id="PTHR39473:SF1">
    <property type="entry name" value="DINB-LIKE DOMAIN-CONTAINING PROTEIN"/>
    <property type="match status" value="1"/>
</dbReference>
<sequence>MTAITGGDTASEETTSLKRLLEVSTIVLQQAVDLVDNSLTSDDQLTIHSQYMPGSTIGKHLRHARDHFVLLLDCISSEPPYVLNYDVRTRNTPMESSREAAHESLKDAISKMGTVVPNARLDEPLTLNAVTPYPQTLQSTFGRELWFAGLHAVHHWSMVRVIAGELGIQLDESFGFAPSTLVHQGSDAALGKPKM</sequence>
<name>A0A4S4KUZ7_9APHY</name>
<evidence type="ECO:0000313" key="2">
    <source>
        <dbReference type="EMBL" id="THH02524.1"/>
    </source>
</evidence>
<evidence type="ECO:0000259" key="1">
    <source>
        <dbReference type="Pfam" id="PF12867"/>
    </source>
</evidence>